<dbReference type="Gene3D" id="2.160.20.10">
    <property type="entry name" value="Single-stranded right-handed beta-helix, Pectin lyase-like"/>
    <property type="match status" value="1"/>
</dbReference>
<feature type="chain" id="PRO_5039599997" evidence="3">
    <location>
        <begin position="27"/>
        <end position="1928"/>
    </location>
</feature>
<dbReference type="EMBL" id="DVFK01000080">
    <property type="protein sequence ID" value="HIQ67968.1"/>
    <property type="molecule type" value="Genomic_DNA"/>
</dbReference>
<dbReference type="Pfam" id="PF18911">
    <property type="entry name" value="PKD_4"/>
    <property type="match status" value="1"/>
</dbReference>
<dbReference type="InterPro" id="IPR035986">
    <property type="entry name" value="PKD_dom_sf"/>
</dbReference>
<dbReference type="InterPro" id="IPR000601">
    <property type="entry name" value="PKD_dom"/>
</dbReference>
<dbReference type="InterPro" id="IPR006626">
    <property type="entry name" value="PbH1"/>
</dbReference>
<dbReference type="SUPFAM" id="SSF49299">
    <property type="entry name" value="PKD domain"/>
    <property type="match status" value="1"/>
</dbReference>
<protein>
    <submittedName>
        <fullName evidence="5">Right-handed parallel beta-helix repeat-containing protein</fullName>
    </submittedName>
</protein>
<feature type="region of interest" description="Disordered" evidence="1">
    <location>
        <begin position="1819"/>
        <end position="1895"/>
    </location>
</feature>
<dbReference type="SMART" id="SM00089">
    <property type="entry name" value="PKD"/>
    <property type="match status" value="1"/>
</dbReference>
<dbReference type="InterPro" id="IPR012334">
    <property type="entry name" value="Pectin_lyas_fold"/>
</dbReference>
<dbReference type="Pfam" id="PF20773">
    <property type="entry name" value="InhA-like_MAM"/>
    <property type="match status" value="1"/>
</dbReference>
<feature type="domain" description="PKD" evidence="4">
    <location>
        <begin position="1079"/>
        <end position="1150"/>
    </location>
</feature>
<keyword evidence="2" id="KW-1133">Transmembrane helix</keyword>
<name>A0A9D1CME8_9FIRM</name>
<feature type="compositionally biased region" description="Basic and acidic residues" evidence="1">
    <location>
        <begin position="1877"/>
        <end position="1886"/>
    </location>
</feature>
<dbReference type="Gene3D" id="2.60.40.1080">
    <property type="match status" value="1"/>
</dbReference>
<dbReference type="InterPro" id="IPR003343">
    <property type="entry name" value="Big_2"/>
</dbReference>
<keyword evidence="3" id="KW-0732">Signal</keyword>
<comment type="caution">
    <text evidence="5">The sequence shown here is derived from an EMBL/GenBank/DDBJ whole genome shotgun (WGS) entry which is preliminary data.</text>
</comment>
<dbReference type="NCBIfam" id="TIGR03804">
    <property type="entry name" value="para_beta_helix"/>
    <property type="match status" value="1"/>
</dbReference>
<gene>
    <name evidence="5" type="ORF">IAB74_05635</name>
</gene>
<evidence type="ECO:0000313" key="5">
    <source>
        <dbReference type="EMBL" id="HIQ67968.1"/>
    </source>
</evidence>
<feature type="compositionally biased region" description="Low complexity" evidence="1">
    <location>
        <begin position="1844"/>
        <end position="1859"/>
    </location>
</feature>
<evidence type="ECO:0000313" key="6">
    <source>
        <dbReference type="Proteomes" id="UP000886796"/>
    </source>
</evidence>
<dbReference type="SMART" id="SM00635">
    <property type="entry name" value="BID_2"/>
    <property type="match status" value="1"/>
</dbReference>
<reference evidence="5" key="1">
    <citation type="submission" date="2020-10" db="EMBL/GenBank/DDBJ databases">
        <authorList>
            <person name="Gilroy R."/>
        </authorList>
    </citation>
    <scope>NUCLEOTIDE SEQUENCE</scope>
    <source>
        <strain evidence="5">13361</strain>
    </source>
</reference>
<keyword evidence="2" id="KW-0812">Transmembrane</keyword>
<proteinExistence type="predicted"/>
<dbReference type="SUPFAM" id="SSF51126">
    <property type="entry name" value="Pectin lyase-like"/>
    <property type="match status" value="2"/>
</dbReference>
<dbReference type="Proteomes" id="UP000886796">
    <property type="component" value="Unassembled WGS sequence"/>
</dbReference>
<dbReference type="InterPro" id="IPR022409">
    <property type="entry name" value="PKD/Chitinase_dom"/>
</dbReference>
<keyword evidence="2" id="KW-0472">Membrane</keyword>
<organism evidence="5 6">
    <name type="scientific">Candidatus Faecousia excrementigallinarum</name>
    <dbReference type="NCBI Taxonomy" id="2840806"/>
    <lineage>
        <taxon>Bacteria</taxon>
        <taxon>Bacillati</taxon>
        <taxon>Bacillota</taxon>
        <taxon>Clostridia</taxon>
        <taxon>Eubacteriales</taxon>
        <taxon>Oscillospiraceae</taxon>
        <taxon>Faecousia</taxon>
    </lineage>
</organism>
<feature type="signal peptide" evidence="3">
    <location>
        <begin position="1"/>
        <end position="26"/>
    </location>
</feature>
<dbReference type="InterPro" id="IPR011050">
    <property type="entry name" value="Pectin_lyase_fold/virulence"/>
</dbReference>
<dbReference type="PROSITE" id="PS50093">
    <property type="entry name" value="PKD"/>
    <property type="match status" value="1"/>
</dbReference>
<accession>A0A9D1CME8</accession>
<evidence type="ECO:0000256" key="1">
    <source>
        <dbReference type="SAM" id="MobiDB-lite"/>
    </source>
</evidence>
<dbReference type="InterPro" id="IPR022441">
    <property type="entry name" value="Para_beta_helix_rpt-2"/>
</dbReference>
<dbReference type="Gene3D" id="2.60.40.10">
    <property type="entry name" value="Immunoglobulins"/>
    <property type="match status" value="1"/>
</dbReference>
<dbReference type="InterPro" id="IPR039448">
    <property type="entry name" value="Beta_helix"/>
</dbReference>
<dbReference type="SMART" id="SM00710">
    <property type="entry name" value="PbH1"/>
    <property type="match status" value="10"/>
</dbReference>
<dbReference type="InterPro" id="IPR013783">
    <property type="entry name" value="Ig-like_fold"/>
</dbReference>
<evidence type="ECO:0000259" key="4">
    <source>
        <dbReference type="PROSITE" id="PS50093"/>
    </source>
</evidence>
<feature type="transmembrane region" description="Helical" evidence="2">
    <location>
        <begin position="1898"/>
        <end position="1920"/>
    </location>
</feature>
<dbReference type="Pfam" id="PF13229">
    <property type="entry name" value="Beta_helix"/>
    <property type="match status" value="1"/>
</dbReference>
<sequence>MKNAFTRFLAILLELCLASGGLTSVAAVGTDASPQNAPPAGYDPNVIDYSFDQLADWGYSFALAGNEYRWQTFTATKDGTMEAVEVVLLKKDAVTEAFIDLHAELYAVADGMPTGEPLAVGTTLSGNQVNTAVAGQTVTDDMITRLELTYELEAGKQYAVVLKSSKVTGNGGDTTGEGQCYDWFCGTRNEAEFFGKTSGVDPINWVDESGLGTAWMKVYYQRAPMTIDYSFETSANGFGFGATGNEWRWQSFTSNQTADLRSLDLRVAKFDHSGESGLEEIHDLIVAVFATNDEGLPTGDPLVQTTVPAENITSNEPFNVPISCELEEGVRYAVAMTMETPLSLHGGYDCYGWATGSVAAADETGEQFGKTANGSDVNNITENNWVVEDLGTGRMKVNYGEALPPEPEPTTITVKAESSMLEIGGTTELSAVVTDQYGEVMEGQTVTYTSLDETKATVEGSTVTAVGPGVVQIQATCGSATGTVSLSILDEDGKVIPVPGMVITQDTVFKPGVYDFGGAEEGILIAGSNITVDGTGVVIQNAAPETLLENVTTGAYAYQLNAADGQQVYMLTRSWDMGSAGTIRLSLDVKADNFSGAMKVYVSENGTDFTQVASKTDVTSEWSTLTADLSAYSGKTVKIRIAYEAGGAVPGDLGLKIDTIELFEDGVRTFSDLAESKVYYWWDVSYGDGVRVENGMKNKPFDRTTYAIPTSRFQGVGIQADGVSNVTIKGFTISGFHDAMYITNSSGLVIEDNNLSNNFTDPNGGWGDQLGGAVTLVSVHNSTIRNNIANNNANGLYLKYSNGNTIVNNDFSVCSDVCLEMWNSSHNDIRSNNFSWGIRIDAYDEVHARDSTSQLMEAGSNYNYFYDNDFTHGGDGIFIRVGNGWSCEGNVFANNDTSFANNNAVESWAGRNYFIGNKANYSSYGFWMGGTDESSLYYNEVAYNGIMPANAAERGAGNGGLVYLNGTAEHVELVGNHIHNNNGSGIAIRYDVSKRTDGYVAGHILIQNNIIENTAKGAGEGAAIYLDSVDWVDLSGNKLEGNVIDGVYANPNGKYPVTNVFEHEGTYIADRETYEATAPTAVISVDKTQFQVGEKITFSAKDSQSASGNLTYRWSMGDDFGSKATVFTTETVTFSFEKPGYYDVGLTVTDGEWSDIAWVNINVVAEGEEIGTEDSSENWIFGSGVNGGQDDRGGVQEAIIPEVKEWATFKTYYNIDGDHSISVTSHKGVNSLTYPATKDLGADFSQDAALAFSARIHDERNWFSANSPTVKLYTDENNYFTYQANDTFLSPLNFADIKAGQWRTEWVPMYIPYAGDANWTMTRTGEPDLSNINYIEIIAETSGDGTYLWVDGLKSVYTGEVAPVYGPNLSTTGTAVSSEAGEGANASAPVGETINPNAYWVSATGTTSYYGVQYPESRYVNRIELSLLASLNGNSAVALPQDYTVQYLEDGTWKDAANVRRAVNITSGKNTIAFDMVNAEAVRVVFQHSGNSAVALYGFATLNTGNYAAETTFEGKNLTVISSTIDANATLESVELMINVNDQSCWPQDYHDFKVYLSEVSADGSTPVGKALAYGTLTKEEITEGGFGIPYEIQMYTADGGRFVLEAGKRYAVCATQETVNPDKVPGQVAGAHYRWATSSSISAGADEFFGKVDDTNPDNLTGHIEDLGTGWMKVHTDQDRGDKATVDFSWEPLPTAGFGLGHVGEPGRYQTFTATADTVYNMVDGKLDDGKAWVVPGGTESVTFQLASGEVISGVQVWIGDQVPESVKVFLGDDQVAEVTELSQGFNLISFSETTADTIRLEITGAADIYEVEIFQVPEETTDPVDPTDPTDPTDPSEPTDPTDPSQPTDPSNPSEPTDPSEPSEPSDPSNPTETTKPEDTKEPTDPDGPDQTGETFALATVLLLMFMSASAVTILLVLQRRKHNTH</sequence>
<reference evidence="5" key="2">
    <citation type="journal article" date="2021" name="PeerJ">
        <title>Extensive microbial diversity within the chicken gut microbiome revealed by metagenomics and culture.</title>
        <authorList>
            <person name="Gilroy R."/>
            <person name="Ravi A."/>
            <person name="Getino M."/>
            <person name="Pursley I."/>
            <person name="Horton D.L."/>
            <person name="Alikhan N.F."/>
            <person name="Baker D."/>
            <person name="Gharbi K."/>
            <person name="Hall N."/>
            <person name="Watson M."/>
            <person name="Adriaenssens E.M."/>
            <person name="Foster-Nyarko E."/>
            <person name="Jarju S."/>
            <person name="Secka A."/>
            <person name="Antonio M."/>
            <person name="Oren A."/>
            <person name="Chaudhuri R.R."/>
            <person name="La Ragione R."/>
            <person name="Hildebrand F."/>
            <person name="Pallen M.J."/>
        </authorList>
    </citation>
    <scope>NUCLEOTIDE SEQUENCE</scope>
    <source>
        <strain evidence="5">13361</strain>
    </source>
</reference>
<evidence type="ECO:0000256" key="3">
    <source>
        <dbReference type="SAM" id="SignalP"/>
    </source>
</evidence>
<dbReference type="Gene3D" id="2.60.120.260">
    <property type="entry name" value="Galactose-binding domain-like"/>
    <property type="match status" value="2"/>
</dbReference>
<dbReference type="CDD" id="cd00146">
    <property type="entry name" value="PKD"/>
    <property type="match status" value="1"/>
</dbReference>
<dbReference type="Pfam" id="PF02368">
    <property type="entry name" value="Big_2"/>
    <property type="match status" value="1"/>
</dbReference>
<evidence type="ECO:0000256" key="2">
    <source>
        <dbReference type="SAM" id="Phobius"/>
    </source>
</evidence>